<dbReference type="OrthoDB" id="10012223at2759"/>
<accession>A0A8J2T9T0</accession>
<dbReference type="AlphaFoldDB" id="A0A8J2T9T0"/>
<sequence>MKNHTILVSHWKNIHESKPTENSNCQGMQEKVPIRRSSGPLQPETQLKMENQSNNIFSKFSSNILYTIKWRQKVLRSNFLNDFFLGFAFVYPFTGLFEVLTHRIYWRQIGIFALCYIAVFITIGSAYYVLILPILLAWSLITLGPVGFLLAHIQWILQTNALTAIVCRKIVLTHINNQIFDTTLYLHGQKDFLLKAKYVTVPADADNRVHWSKAEFWTTVVPVWTTALFKKVLLAATFAAISLVPLIGPPLVNQLISSRRASSYMARYFMLNGMSAKDAKNYEFEHLGLFYSFGMAAGLLEFLPLFSIITMTSNTVGAARWSIDIIKKKR</sequence>
<evidence type="ECO:0008006" key="4">
    <source>
        <dbReference type="Google" id="ProtNLM"/>
    </source>
</evidence>
<dbReference type="GO" id="GO:0005619">
    <property type="term" value="C:ascospore wall"/>
    <property type="evidence" value="ECO:0007669"/>
    <property type="project" value="TreeGrafter"/>
</dbReference>
<dbReference type="Proteomes" id="UP000019375">
    <property type="component" value="Unassembled WGS sequence"/>
</dbReference>
<keyword evidence="3" id="KW-1185">Reference proteome</keyword>
<dbReference type="PANTHER" id="PTHR34292:SF3">
    <property type="entry name" value="OUTER SPORE WALL PROTEIN LDS2-RELATED"/>
    <property type="match status" value="1"/>
</dbReference>
<dbReference type="PANTHER" id="PTHR34292">
    <property type="entry name" value="OUTER SPORE WALL PROTEIN LDS1"/>
    <property type="match status" value="1"/>
</dbReference>
<feature type="transmembrane region" description="Helical" evidence="1">
    <location>
        <begin position="287"/>
        <end position="309"/>
    </location>
</feature>
<dbReference type="GO" id="GO:0005811">
    <property type="term" value="C:lipid droplet"/>
    <property type="evidence" value="ECO:0007669"/>
    <property type="project" value="TreeGrafter"/>
</dbReference>
<proteinExistence type="predicted"/>
<keyword evidence="1" id="KW-0472">Membrane</keyword>
<evidence type="ECO:0000256" key="1">
    <source>
        <dbReference type="SAM" id="Phobius"/>
    </source>
</evidence>
<feature type="transmembrane region" description="Helical" evidence="1">
    <location>
        <begin position="109"/>
        <end position="130"/>
    </location>
</feature>
<evidence type="ECO:0000313" key="2">
    <source>
        <dbReference type="EMBL" id="CDF90573.1"/>
    </source>
</evidence>
<dbReference type="GO" id="GO:0005628">
    <property type="term" value="C:prospore membrane"/>
    <property type="evidence" value="ECO:0007669"/>
    <property type="project" value="TreeGrafter"/>
</dbReference>
<dbReference type="EMBL" id="HG316460">
    <property type="protein sequence ID" value="CDF90573.1"/>
    <property type="molecule type" value="Genomic_DNA"/>
</dbReference>
<gene>
    <name evidence="2" type="ORF">BN860_04192g</name>
</gene>
<reference evidence="3" key="1">
    <citation type="journal article" date="2013" name="Genome Announc.">
        <title>Genome sequence of the food spoilage yeast Zygosaccharomyces bailii CLIB 213(T).</title>
        <authorList>
            <person name="Galeote V."/>
            <person name="Bigey F."/>
            <person name="Devillers H."/>
            <person name="Neuveglise C."/>
            <person name="Dequin S."/>
        </authorList>
    </citation>
    <scope>NUCLEOTIDE SEQUENCE [LARGE SCALE GENOMIC DNA]</scope>
    <source>
        <strain evidence="3">CLIB 213 / ATCC 58445 / CBS 680 / CCRC 21525 / NBRC 1098 / NCYC 1416 / NRRL Y-2227</strain>
    </source>
</reference>
<name>A0A8J2T9T0_ZYGB2</name>
<evidence type="ECO:0000313" key="3">
    <source>
        <dbReference type="Proteomes" id="UP000019375"/>
    </source>
</evidence>
<feature type="transmembrane region" description="Helical" evidence="1">
    <location>
        <begin position="135"/>
        <end position="157"/>
    </location>
</feature>
<protein>
    <recommendedName>
        <fullName evidence="4">Outer spore wall protein RRT8</fullName>
    </recommendedName>
</protein>
<keyword evidence="1" id="KW-0812">Transmembrane</keyword>
<feature type="transmembrane region" description="Helical" evidence="1">
    <location>
        <begin position="232"/>
        <end position="252"/>
    </location>
</feature>
<keyword evidence="1" id="KW-1133">Transmembrane helix</keyword>
<dbReference type="InterPro" id="IPR052786">
    <property type="entry name" value="Spore_wall_assembly"/>
</dbReference>
<feature type="transmembrane region" description="Helical" evidence="1">
    <location>
        <begin position="79"/>
        <end position="97"/>
    </location>
</feature>
<organism evidence="2 3">
    <name type="scientific">Zygosaccharomyces bailii (strain CLIB 213 / ATCC 58445 / CBS 680 / BCRC 21525 / NBRC 1098 / NCYC 1416 / NRRL Y-2227)</name>
    <dbReference type="NCBI Taxonomy" id="1333698"/>
    <lineage>
        <taxon>Eukaryota</taxon>
        <taxon>Fungi</taxon>
        <taxon>Dikarya</taxon>
        <taxon>Ascomycota</taxon>
        <taxon>Saccharomycotina</taxon>
        <taxon>Saccharomycetes</taxon>
        <taxon>Saccharomycetales</taxon>
        <taxon>Saccharomycetaceae</taxon>
        <taxon>Zygosaccharomyces</taxon>
    </lineage>
</organism>